<gene>
    <name evidence="4" type="ORF">J4H92_06175</name>
</gene>
<dbReference type="Proteomes" id="UP000664382">
    <property type="component" value="Unassembled WGS sequence"/>
</dbReference>
<dbReference type="InterPro" id="IPR013096">
    <property type="entry name" value="Cupin_2"/>
</dbReference>
<evidence type="ECO:0000313" key="5">
    <source>
        <dbReference type="Proteomes" id="UP000664382"/>
    </source>
</evidence>
<dbReference type="Pfam" id="PF01381">
    <property type="entry name" value="HTH_3"/>
    <property type="match status" value="1"/>
</dbReference>
<reference evidence="4" key="1">
    <citation type="submission" date="2021-03" db="EMBL/GenBank/DDBJ databases">
        <title>Leucobacter chromiisoli sp. nov., isolated from chromium-containing soil of chemical plant.</title>
        <authorList>
            <person name="Xu Z."/>
        </authorList>
    </citation>
    <scope>NUCLEOTIDE SEQUENCE</scope>
    <source>
        <strain evidence="4">S27</strain>
    </source>
</reference>
<dbReference type="RefSeq" id="WP_208097233.1">
    <property type="nucleotide sequence ID" value="NZ_JAGDYM010000006.1"/>
</dbReference>
<comment type="caution">
    <text evidence="4">The sequence shown here is derived from an EMBL/GenBank/DDBJ whole genome shotgun (WGS) entry which is preliminary data.</text>
</comment>
<dbReference type="EMBL" id="JAGDYM010000006">
    <property type="protein sequence ID" value="MBO1901535.1"/>
    <property type="molecule type" value="Genomic_DNA"/>
</dbReference>
<accession>A0A939MJS4</accession>
<dbReference type="GO" id="GO:0003700">
    <property type="term" value="F:DNA-binding transcription factor activity"/>
    <property type="evidence" value="ECO:0007669"/>
    <property type="project" value="TreeGrafter"/>
</dbReference>
<dbReference type="GO" id="GO:0005829">
    <property type="term" value="C:cytosol"/>
    <property type="evidence" value="ECO:0007669"/>
    <property type="project" value="TreeGrafter"/>
</dbReference>
<dbReference type="Gene3D" id="2.60.120.10">
    <property type="entry name" value="Jelly Rolls"/>
    <property type="match status" value="1"/>
</dbReference>
<dbReference type="PROSITE" id="PS50943">
    <property type="entry name" value="HTH_CROC1"/>
    <property type="match status" value="1"/>
</dbReference>
<feature type="region of interest" description="Disordered" evidence="2">
    <location>
        <begin position="1"/>
        <end position="23"/>
    </location>
</feature>
<keyword evidence="1" id="KW-0238">DNA-binding</keyword>
<evidence type="ECO:0000259" key="3">
    <source>
        <dbReference type="PROSITE" id="PS50943"/>
    </source>
</evidence>
<organism evidence="4 5">
    <name type="scientific">Leucobacter weissii</name>
    <dbReference type="NCBI Taxonomy" id="1983706"/>
    <lineage>
        <taxon>Bacteria</taxon>
        <taxon>Bacillati</taxon>
        <taxon>Actinomycetota</taxon>
        <taxon>Actinomycetes</taxon>
        <taxon>Micrococcales</taxon>
        <taxon>Microbacteriaceae</taxon>
        <taxon>Leucobacter</taxon>
    </lineage>
</organism>
<keyword evidence="5" id="KW-1185">Reference proteome</keyword>
<proteinExistence type="predicted"/>
<dbReference type="InterPro" id="IPR010982">
    <property type="entry name" value="Lambda_DNA-bd_dom_sf"/>
</dbReference>
<dbReference type="InterPro" id="IPR011051">
    <property type="entry name" value="RmlC_Cupin_sf"/>
</dbReference>
<dbReference type="Gene3D" id="1.10.260.40">
    <property type="entry name" value="lambda repressor-like DNA-binding domains"/>
    <property type="match status" value="1"/>
</dbReference>
<name>A0A939MJS4_9MICO</name>
<protein>
    <submittedName>
        <fullName evidence="4">Helix-turn-helix transcriptional regulator</fullName>
    </submittedName>
</protein>
<dbReference type="InterPro" id="IPR001387">
    <property type="entry name" value="Cro/C1-type_HTH"/>
</dbReference>
<dbReference type="CDD" id="cd00093">
    <property type="entry name" value="HTH_XRE"/>
    <property type="match status" value="1"/>
</dbReference>
<evidence type="ECO:0000313" key="4">
    <source>
        <dbReference type="EMBL" id="MBO1901535.1"/>
    </source>
</evidence>
<dbReference type="SUPFAM" id="SSF51182">
    <property type="entry name" value="RmlC-like cupins"/>
    <property type="match status" value="1"/>
</dbReference>
<dbReference type="CDD" id="cd02209">
    <property type="entry name" value="cupin_XRE_C"/>
    <property type="match status" value="1"/>
</dbReference>
<dbReference type="AlphaFoldDB" id="A0A939MJS4"/>
<dbReference type="InterPro" id="IPR014710">
    <property type="entry name" value="RmlC-like_jellyroll"/>
</dbReference>
<evidence type="ECO:0000256" key="1">
    <source>
        <dbReference type="ARBA" id="ARBA00023125"/>
    </source>
</evidence>
<evidence type="ECO:0000256" key="2">
    <source>
        <dbReference type="SAM" id="MobiDB-lite"/>
    </source>
</evidence>
<dbReference type="GO" id="GO:0003677">
    <property type="term" value="F:DNA binding"/>
    <property type="evidence" value="ECO:0007669"/>
    <property type="project" value="UniProtKB-KW"/>
</dbReference>
<dbReference type="SUPFAM" id="SSF47413">
    <property type="entry name" value="lambda repressor-like DNA-binding domains"/>
    <property type="match status" value="1"/>
</dbReference>
<sequence length="252" mass="27395">MVDPTPGIAGADRAPLLDSARPTRRSDAFGSYLREARTRHRLSQSDLAQRIGLSAGMVSQLEKGQSLPSVSTMLAIANELDVTLDSLFGAAETPAEAPLAHEPIPYSRIAASAPTPGTLPPADLYTRIVAGGNSSGGGIEAAVQRYESRSVLELEHGVTWELLTNDPNHQVLFVIADYPVGASTSSTFVRHPDVEYFLMLEGELEVSLEFERTTVRAGDSMWFDSMRPHNFENRGDVSARGVFLLIPQEYRP</sequence>
<dbReference type="PANTHER" id="PTHR46797">
    <property type="entry name" value="HTH-TYPE TRANSCRIPTIONAL REGULATOR"/>
    <property type="match status" value="1"/>
</dbReference>
<feature type="domain" description="HTH cro/C1-type" evidence="3">
    <location>
        <begin position="33"/>
        <end position="87"/>
    </location>
</feature>
<dbReference type="InterPro" id="IPR050807">
    <property type="entry name" value="TransReg_Diox_bact_type"/>
</dbReference>
<dbReference type="Pfam" id="PF07883">
    <property type="entry name" value="Cupin_2"/>
    <property type="match status" value="1"/>
</dbReference>
<dbReference type="PANTHER" id="PTHR46797:SF1">
    <property type="entry name" value="METHYLPHOSPHONATE SYNTHASE"/>
    <property type="match status" value="1"/>
</dbReference>
<dbReference type="SMART" id="SM00530">
    <property type="entry name" value="HTH_XRE"/>
    <property type="match status" value="1"/>
</dbReference>